<evidence type="ECO:0000313" key="3">
    <source>
        <dbReference type="Proteomes" id="UP000298663"/>
    </source>
</evidence>
<evidence type="ECO:0000256" key="1">
    <source>
        <dbReference type="SAM" id="MobiDB-lite"/>
    </source>
</evidence>
<sequence length="102" mass="11776">MEAEQLRVKTALVAAEGPHHNYKKKKAKKLPTIVTTPAFEMPEHQMDERLYRLDPFSTPEEYAERYRASSTSPQSRFFQADGDPTISRKSSSRSASVEWRIF</sequence>
<accession>A0A4V5ZXX8</accession>
<reference evidence="2 3" key="1">
    <citation type="journal article" date="2015" name="Genome Biol.">
        <title>Comparative genomics of Steinernema reveals deeply conserved gene regulatory networks.</title>
        <authorList>
            <person name="Dillman A.R."/>
            <person name="Macchietto M."/>
            <person name="Porter C.F."/>
            <person name="Rogers A."/>
            <person name="Williams B."/>
            <person name="Antoshechkin I."/>
            <person name="Lee M.M."/>
            <person name="Goodwin Z."/>
            <person name="Lu X."/>
            <person name="Lewis E.E."/>
            <person name="Goodrich-Blair H."/>
            <person name="Stock S.P."/>
            <person name="Adams B.J."/>
            <person name="Sternberg P.W."/>
            <person name="Mortazavi A."/>
        </authorList>
    </citation>
    <scope>NUCLEOTIDE SEQUENCE [LARGE SCALE GENOMIC DNA]</scope>
    <source>
        <strain evidence="2 3">ALL</strain>
    </source>
</reference>
<dbReference type="EMBL" id="AZBU02000011">
    <property type="protein sequence ID" value="TKR61515.1"/>
    <property type="molecule type" value="Genomic_DNA"/>
</dbReference>
<keyword evidence="3" id="KW-1185">Reference proteome</keyword>
<proteinExistence type="predicted"/>
<organism evidence="2 3">
    <name type="scientific">Steinernema carpocapsae</name>
    <name type="common">Entomopathogenic nematode</name>
    <dbReference type="NCBI Taxonomy" id="34508"/>
    <lineage>
        <taxon>Eukaryota</taxon>
        <taxon>Metazoa</taxon>
        <taxon>Ecdysozoa</taxon>
        <taxon>Nematoda</taxon>
        <taxon>Chromadorea</taxon>
        <taxon>Rhabditida</taxon>
        <taxon>Tylenchina</taxon>
        <taxon>Panagrolaimomorpha</taxon>
        <taxon>Strongyloidoidea</taxon>
        <taxon>Steinernematidae</taxon>
        <taxon>Steinernema</taxon>
    </lineage>
</organism>
<reference evidence="2 3" key="2">
    <citation type="journal article" date="2019" name="G3 (Bethesda)">
        <title>Hybrid Assembly of the Genome of the Entomopathogenic Nematode Steinernema carpocapsae Identifies the X-Chromosome.</title>
        <authorList>
            <person name="Serra L."/>
            <person name="Macchietto M."/>
            <person name="Macias-Munoz A."/>
            <person name="McGill C.J."/>
            <person name="Rodriguez I.M."/>
            <person name="Rodriguez B."/>
            <person name="Murad R."/>
            <person name="Mortazavi A."/>
        </authorList>
    </citation>
    <scope>NUCLEOTIDE SEQUENCE [LARGE SCALE GENOMIC DNA]</scope>
    <source>
        <strain evidence="2 3">ALL</strain>
    </source>
</reference>
<feature type="compositionally biased region" description="Low complexity" evidence="1">
    <location>
        <begin position="87"/>
        <end position="96"/>
    </location>
</feature>
<name>A0A4V5ZXX8_STECR</name>
<gene>
    <name evidence="2" type="ORF">L596_028616</name>
</gene>
<dbReference type="AlphaFoldDB" id="A0A4V5ZXX8"/>
<feature type="region of interest" description="Disordered" evidence="1">
    <location>
        <begin position="63"/>
        <end position="102"/>
    </location>
</feature>
<comment type="caution">
    <text evidence="2">The sequence shown here is derived from an EMBL/GenBank/DDBJ whole genome shotgun (WGS) entry which is preliminary data.</text>
</comment>
<feature type="compositionally biased region" description="Polar residues" evidence="1">
    <location>
        <begin position="68"/>
        <end position="77"/>
    </location>
</feature>
<protein>
    <submittedName>
        <fullName evidence="2">Uncharacterized protein</fullName>
    </submittedName>
</protein>
<evidence type="ECO:0000313" key="2">
    <source>
        <dbReference type="EMBL" id="TKR61515.1"/>
    </source>
</evidence>
<dbReference type="Proteomes" id="UP000298663">
    <property type="component" value="Unassembled WGS sequence"/>
</dbReference>